<keyword evidence="2" id="KW-1185">Reference proteome</keyword>
<dbReference type="RefSeq" id="WP_348529024.1">
    <property type="nucleotide sequence ID" value="NZ_FXBL01000004.1"/>
</dbReference>
<proteinExistence type="predicted"/>
<evidence type="ECO:0000313" key="1">
    <source>
        <dbReference type="EMBL" id="SMH43146.1"/>
    </source>
</evidence>
<dbReference type="Proteomes" id="UP000193083">
    <property type="component" value="Unassembled WGS sequence"/>
</dbReference>
<reference evidence="1 2" key="1">
    <citation type="submission" date="2017-04" db="EMBL/GenBank/DDBJ databases">
        <authorList>
            <person name="Afonso C.L."/>
            <person name="Miller P.J."/>
            <person name="Scott M.A."/>
            <person name="Spackman E."/>
            <person name="Goraichik I."/>
            <person name="Dimitrov K.M."/>
            <person name="Suarez D.L."/>
            <person name="Swayne D.E."/>
        </authorList>
    </citation>
    <scope>NUCLEOTIDE SEQUENCE [LARGE SCALE GENOMIC DNA]</scope>
    <source>
        <strain evidence="1 2">B5P</strain>
    </source>
</reference>
<protein>
    <submittedName>
        <fullName evidence="1">Uncharacterized protein</fullName>
    </submittedName>
</protein>
<gene>
    <name evidence="1" type="ORF">SAMN02982922_2843</name>
</gene>
<dbReference type="AlphaFoldDB" id="A0A1X7P0C9"/>
<organism evidence="1 2">
    <name type="scientific">Mesorhizobium australicum</name>
    <dbReference type="NCBI Taxonomy" id="536018"/>
    <lineage>
        <taxon>Bacteria</taxon>
        <taxon>Pseudomonadati</taxon>
        <taxon>Pseudomonadota</taxon>
        <taxon>Alphaproteobacteria</taxon>
        <taxon>Hyphomicrobiales</taxon>
        <taxon>Phyllobacteriaceae</taxon>
        <taxon>Mesorhizobium</taxon>
    </lineage>
</organism>
<accession>A0A1X7P0C9</accession>
<sequence length="75" mass="7602">MNPTVVATPPAGDSATTWTPEYSVSGAHTVALTTTPTTLTAAGTSNVTVHLTGTKSGSDRFTNGTYQAVVTVTCE</sequence>
<evidence type="ECO:0000313" key="2">
    <source>
        <dbReference type="Proteomes" id="UP000193083"/>
    </source>
</evidence>
<name>A0A1X7P0C9_9HYPH</name>
<dbReference type="EMBL" id="FXBL01000004">
    <property type="protein sequence ID" value="SMH43146.1"/>
    <property type="molecule type" value="Genomic_DNA"/>
</dbReference>